<evidence type="ECO:0008006" key="3">
    <source>
        <dbReference type="Google" id="ProtNLM"/>
    </source>
</evidence>
<dbReference type="Proteomes" id="UP000800041">
    <property type="component" value="Unassembled WGS sequence"/>
</dbReference>
<evidence type="ECO:0000313" key="1">
    <source>
        <dbReference type="EMBL" id="KAF1991619.1"/>
    </source>
</evidence>
<name>A0A6G1HF18_9PEZI</name>
<dbReference type="EMBL" id="ML977139">
    <property type="protein sequence ID" value="KAF1991619.1"/>
    <property type="molecule type" value="Genomic_DNA"/>
</dbReference>
<proteinExistence type="predicted"/>
<sequence length="211" mass="24873">MDVQMYDSNLQASKATDGYRGLPDELLLEILKEFFGPFINVDVNDKWAKDVMRILGVSNRFRAIAKEVLFRDTPWHLTLFKPYKPAQRHLPFGPPILWRPQIHNLHLVLQKRTPSSKFADWLRPLKYLEIWGFTNLKSLTIDFRLNNVSLDFILDKSSHYFKQMETLFRGVYIQATKITILGVNEVRRKALEEALASKRKKMQVVRRSRQQ</sequence>
<keyword evidence="2" id="KW-1185">Reference proteome</keyword>
<evidence type="ECO:0000313" key="2">
    <source>
        <dbReference type="Proteomes" id="UP000800041"/>
    </source>
</evidence>
<dbReference type="AlphaFoldDB" id="A0A6G1HF18"/>
<gene>
    <name evidence="1" type="ORF">K402DRAFT_400334</name>
</gene>
<reference evidence="1" key="1">
    <citation type="journal article" date="2020" name="Stud. Mycol.">
        <title>101 Dothideomycetes genomes: a test case for predicting lifestyles and emergence of pathogens.</title>
        <authorList>
            <person name="Haridas S."/>
            <person name="Albert R."/>
            <person name="Binder M."/>
            <person name="Bloem J."/>
            <person name="Labutti K."/>
            <person name="Salamov A."/>
            <person name="Andreopoulos B."/>
            <person name="Baker S."/>
            <person name="Barry K."/>
            <person name="Bills G."/>
            <person name="Bluhm B."/>
            <person name="Cannon C."/>
            <person name="Castanera R."/>
            <person name="Culley D."/>
            <person name="Daum C."/>
            <person name="Ezra D."/>
            <person name="Gonzalez J."/>
            <person name="Henrissat B."/>
            <person name="Kuo A."/>
            <person name="Liang C."/>
            <person name="Lipzen A."/>
            <person name="Lutzoni F."/>
            <person name="Magnuson J."/>
            <person name="Mondo S."/>
            <person name="Nolan M."/>
            <person name="Ohm R."/>
            <person name="Pangilinan J."/>
            <person name="Park H.-J."/>
            <person name="Ramirez L."/>
            <person name="Alfaro M."/>
            <person name="Sun H."/>
            <person name="Tritt A."/>
            <person name="Yoshinaga Y."/>
            <person name="Zwiers L.-H."/>
            <person name="Turgeon B."/>
            <person name="Goodwin S."/>
            <person name="Spatafora J."/>
            <person name="Crous P."/>
            <person name="Grigoriev I."/>
        </authorList>
    </citation>
    <scope>NUCLEOTIDE SEQUENCE</scope>
    <source>
        <strain evidence="1">CBS 113979</strain>
    </source>
</reference>
<protein>
    <recommendedName>
        <fullName evidence="3">F-box domain-containing protein</fullName>
    </recommendedName>
</protein>
<organism evidence="1 2">
    <name type="scientific">Aulographum hederae CBS 113979</name>
    <dbReference type="NCBI Taxonomy" id="1176131"/>
    <lineage>
        <taxon>Eukaryota</taxon>
        <taxon>Fungi</taxon>
        <taxon>Dikarya</taxon>
        <taxon>Ascomycota</taxon>
        <taxon>Pezizomycotina</taxon>
        <taxon>Dothideomycetes</taxon>
        <taxon>Pleosporomycetidae</taxon>
        <taxon>Aulographales</taxon>
        <taxon>Aulographaceae</taxon>
    </lineage>
</organism>
<accession>A0A6G1HF18</accession>